<organism evidence="5 6">
    <name type="scientific">Hirundo rustica rustica</name>
    <dbReference type="NCBI Taxonomy" id="333673"/>
    <lineage>
        <taxon>Eukaryota</taxon>
        <taxon>Metazoa</taxon>
        <taxon>Chordata</taxon>
        <taxon>Craniata</taxon>
        <taxon>Vertebrata</taxon>
        <taxon>Euteleostomi</taxon>
        <taxon>Archelosauria</taxon>
        <taxon>Archosauria</taxon>
        <taxon>Dinosauria</taxon>
        <taxon>Saurischia</taxon>
        <taxon>Theropoda</taxon>
        <taxon>Coelurosauria</taxon>
        <taxon>Aves</taxon>
        <taxon>Neognathae</taxon>
        <taxon>Neoaves</taxon>
        <taxon>Telluraves</taxon>
        <taxon>Australaves</taxon>
        <taxon>Passeriformes</taxon>
        <taxon>Sylvioidea</taxon>
        <taxon>Hirundinidae</taxon>
        <taxon>Hirundo</taxon>
    </lineage>
</organism>
<dbReference type="GO" id="GO:0042613">
    <property type="term" value="C:MHC class II protein complex"/>
    <property type="evidence" value="ECO:0007669"/>
    <property type="project" value="InterPro"/>
</dbReference>
<evidence type="ECO:0000256" key="1">
    <source>
        <dbReference type="ARBA" id="ARBA00023180"/>
    </source>
</evidence>
<proteinExistence type="predicted"/>
<feature type="region of interest" description="Disordered" evidence="2">
    <location>
        <begin position="23"/>
        <end position="85"/>
    </location>
</feature>
<dbReference type="SMART" id="SM00921">
    <property type="entry name" value="MHC_II_beta"/>
    <property type="match status" value="1"/>
</dbReference>
<dbReference type="InterPro" id="IPR011162">
    <property type="entry name" value="MHC_I/II-like_Ag-recog"/>
</dbReference>
<keyword evidence="3" id="KW-0732">Signal</keyword>
<dbReference type="SUPFAM" id="SSF54452">
    <property type="entry name" value="MHC antigen-recognition domain"/>
    <property type="match status" value="1"/>
</dbReference>
<dbReference type="Pfam" id="PF00969">
    <property type="entry name" value="MHC_II_beta"/>
    <property type="match status" value="1"/>
</dbReference>
<evidence type="ECO:0000256" key="2">
    <source>
        <dbReference type="SAM" id="MobiDB-lite"/>
    </source>
</evidence>
<feature type="compositionally biased region" description="Polar residues" evidence="2">
    <location>
        <begin position="30"/>
        <end position="48"/>
    </location>
</feature>
<feature type="domain" description="MHC class II beta chain N-terminal" evidence="4">
    <location>
        <begin position="80"/>
        <end position="150"/>
    </location>
</feature>
<dbReference type="Gene3D" id="3.10.320.10">
    <property type="entry name" value="Class II Histocompatibility Antigen, M Beta Chain, Chain B, domain 1"/>
    <property type="match status" value="1"/>
</dbReference>
<dbReference type="EMBL" id="QRBI01000179">
    <property type="protein sequence ID" value="RMB96137.1"/>
    <property type="molecule type" value="Genomic_DNA"/>
</dbReference>
<feature type="signal peptide" evidence="3">
    <location>
        <begin position="1"/>
        <end position="22"/>
    </location>
</feature>
<sequence length="164" mass="17872">MLPGLGGFVLGFVCLGWGSASAAGEDPSKFSPSHTALPGPQNTFTTPQKAPKSPPSTTNAPKSHKSLSQCPQGSLKPLPAPHGTDQERLVDRNIHSHEQLGHFNRDLGTLWGETPDGETQAWNWDRQPECLEDRRAQVDMFCCNSYKIMDMFLGLGGPRTPKFS</sequence>
<protein>
    <recommendedName>
        <fullName evidence="4">MHC class II beta chain N-terminal domain-containing protein</fullName>
    </recommendedName>
</protein>
<dbReference type="Proteomes" id="UP000269221">
    <property type="component" value="Unassembled WGS sequence"/>
</dbReference>
<dbReference type="GO" id="GO:0006955">
    <property type="term" value="P:immune response"/>
    <property type="evidence" value="ECO:0007669"/>
    <property type="project" value="InterPro"/>
</dbReference>
<accession>A0A3M0J4X5</accession>
<keyword evidence="1" id="KW-0325">Glycoprotein</keyword>
<evidence type="ECO:0000313" key="5">
    <source>
        <dbReference type="EMBL" id="RMB96137.1"/>
    </source>
</evidence>
<dbReference type="InterPro" id="IPR000353">
    <property type="entry name" value="MHC_II_b_N"/>
</dbReference>
<evidence type="ECO:0000259" key="4">
    <source>
        <dbReference type="SMART" id="SM00921"/>
    </source>
</evidence>
<reference evidence="5 6" key="1">
    <citation type="submission" date="2018-07" db="EMBL/GenBank/DDBJ databases">
        <title>A high quality draft genome assembly of the barn swallow (H. rustica rustica).</title>
        <authorList>
            <person name="Formenti G."/>
            <person name="Chiara M."/>
            <person name="Poveda L."/>
            <person name="Francoijs K.-J."/>
            <person name="Bonisoli-Alquati A."/>
            <person name="Canova L."/>
            <person name="Gianfranceschi L."/>
            <person name="Horner D.S."/>
            <person name="Saino N."/>
        </authorList>
    </citation>
    <scope>NUCLEOTIDE SEQUENCE [LARGE SCALE GENOMIC DNA]</scope>
    <source>
        <strain evidence="5">Chelidonia</strain>
        <tissue evidence="5">Blood</tissue>
    </source>
</reference>
<dbReference type="OrthoDB" id="9940220at2759"/>
<evidence type="ECO:0000256" key="3">
    <source>
        <dbReference type="SAM" id="SignalP"/>
    </source>
</evidence>
<name>A0A3M0J4X5_HIRRU</name>
<dbReference type="InterPro" id="IPR014745">
    <property type="entry name" value="MHC_II_a/b_N"/>
</dbReference>
<dbReference type="GO" id="GO:0019882">
    <property type="term" value="P:antigen processing and presentation"/>
    <property type="evidence" value="ECO:0007669"/>
    <property type="project" value="InterPro"/>
</dbReference>
<dbReference type="AlphaFoldDB" id="A0A3M0J4X5"/>
<feature type="chain" id="PRO_5017985478" description="MHC class II beta chain N-terminal domain-containing protein" evidence="3">
    <location>
        <begin position="23"/>
        <end position="164"/>
    </location>
</feature>
<feature type="compositionally biased region" description="Polar residues" evidence="2">
    <location>
        <begin position="55"/>
        <end position="72"/>
    </location>
</feature>
<comment type="caution">
    <text evidence="5">The sequence shown here is derived from an EMBL/GenBank/DDBJ whole genome shotgun (WGS) entry which is preliminary data.</text>
</comment>
<gene>
    <name evidence="5" type="ORF">DUI87_27425</name>
</gene>
<dbReference type="STRING" id="333673.A0A3M0J4X5"/>
<keyword evidence="6" id="KW-1185">Reference proteome</keyword>
<evidence type="ECO:0000313" key="6">
    <source>
        <dbReference type="Proteomes" id="UP000269221"/>
    </source>
</evidence>